<evidence type="ECO:0000313" key="1">
    <source>
        <dbReference type="EMBL" id="KKL10282.1"/>
    </source>
</evidence>
<gene>
    <name evidence="1" type="ORF">LCGC14_2557380</name>
</gene>
<sequence>MNPWNVRVVYDNGNKVMEVKSSTTDVTEVTKRFKKTSSGVVECKVKMLDVNGRFVIHMTQLDREYDPYDDIIIAFLDGGVHVVGEDNIIAS</sequence>
<dbReference type="EMBL" id="LAZR01042124">
    <property type="protein sequence ID" value="KKL10282.1"/>
    <property type="molecule type" value="Genomic_DNA"/>
</dbReference>
<feature type="non-terminal residue" evidence="1">
    <location>
        <position position="91"/>
    </location>
</feature>
<dbReference type="AlphaFoldDB" id="A0A0F9B928"/>
<name>A0A0F9B928_9ZZZZ</name>
<reference evidence="1" key="1">
    <citation type="journal article" date="2015" name="Nature">
        <title>Complex archaea that bridge the gap between prokaryotes and eukaryotes.</title>
        <authorList>
            <person name="Spang A."/>
            <person name="Saw J.H."/>
            <person name="Jorgensen S.L."/>
            <person name="Zaremba-Niedzwiedzka K."/>
            <person name="Martijn J."/>
            <person name="Lind A.E."/>
            <person name="van Eijk R."/>
            <person name="Schleper C."/>
            <person name="Guy L."/>
            <person name="Ettema T.J."/>
        </authorList>
    </citation>
    <scope>NUCLEOTIDE SEQUENCE</scope>
</reference>
<accession>A0A0F9B928</accession>
<protein>
    <submittedName>
        <fullName evidence="1">Uncharacterized protein</fullName>
    </submittedName>
</protein>
<proteinExistence type="predicted"/>
<organism evidence="1">
    <name type="scientific">marine sediment metagenome</name>
    <dbReference type="NCBI Taxonomy" id="412755"/>
    <lineage>
        <taxon>unclassified sequences</taxon>
        <taxon>metagenomes</taxon>
        <taxon>ecological metagenomes</taxon>
    </lineage>
</organism>
<comment type="caution">
    <text evidence="1">The sequence shown here is derived from an EMBL/GenBank/DDBJ whole genome shotgun (WGS) entry which is preliminary data.</text>
</comment>